<evidence type="ECO:0000313" key="1">
    <source>
        <dbReference type="EMBL" id="KAI3368014.1"/>
    </source>
</evidence>
<sequence length="245" mass="26978">MDEIMLRIFSAKINSGVAIVTVTWLDNNIPDAAVELAGRSLLRADRTAASEKHRGGATPRDEQTQWGKVKASATRMGFEPTRAEHNGLAVHRLNHSATSSLAQLHHVTSKHSGAKLRRQRRGWDSNPRAEHNGLAVHRLNHSATSSLAQAGLGDHARAQPGLSLHHVTVSRHSGEQRLRRQRRGWDSNPRIAEHNGLAVHRLNHSATSSLKRRLAWVTHARAQPGLSVVLKSGQIWTSLDLSRIA</sequence>
<protein>
    <submittedName>
        <fullName evidence="1">Uncharacterized protein</fullName>
    </submittedName>
</protein>
<name>A0ACB8WJN9_9TELE</name>
<reference evidence="1" key="1">
    <citation type="submission" date="2022-04" db="EMBL/GenBank/DDBJ databases">
        <title>Jade perch genome.</title>
        <authorList>
            <person name="Chao B."/>
        </authorList>
    </citation>
    <scope>NUCLEOTIDE SEQUENCE</scope>
    <source>
        <strain evidence="1">CB-2022</strain>
    </source>
</reference>
<feature type="non-terminal residue" evidence="1">
    <location>
        <position position="245"/>
    </location>
</feature>
<organism evidence="1 2">
    <name type="scientific">Scortum barcoo</name>
    <name type="common">barcoo grunter</name>
    <dbReference type="NCBI Taxonomy" id="214431"/>
    <lineage>
        <taxon>Eukaryota</taxon>
        <taxon>Metazoa</taxon>
        <taxon>Chordata</taxon>
        <taxon>Craniata</taxon>
        <taxon>Vertebrata</taxon>
        <taxon>Euteleostomi</taxon>
        <taxon>Actinopterygii</taxon>
        <taxon>Neopterygii</taxon>
        <taxon>Teleostei</taxon>
        <taxon>Neoteleostei</taxon>
        <taxon>Acanthomorphata</taxon>
        <taxon>Eupercaria</taxon>
        <taxon>Centrarchiformes</taxon>
        <taxon>Terapontoidei</taxon>
        <taxon>Terapontidae</taxon>
        <taxon>Scortum</taxon>
    </lineage>
</organism>
<keyword evidence="2" id="KW-1185">Reference proteome</keyword>
<comment type="caution">
    <text evidence="1">The sequence shown here is derived from an EMBL/GenBank/DDBJ whole genome shotgun (WGS) entry which is preliminary data.</text>
</comment>
<accession>A0ACB8WJN9</accession>
<dbReference type="Proteomes" id="UP000831701">
    <property type="component" value="Chromosome 9"/>
</dbReference>
<dbReference type="EMBL" id="CM041539">
    <property type="protein sequence ID" value="KAI3368014.1"/>
    <property type="molecule type" value="Genomic_DNA"/>
</dbReference>
<gene>
    <name evidence="1" type="ORF">L3Q82_026837</name>
</gene>
<evidence type="ECO:0000313" key="2">
    <source>
        <dbReference type="Proteomes" id="UP000831701"/>
    </source>
</evidence>
<proteinExistence type="predicted"/>